<organism evidence="1 2">
    <name type="scientific">Caerostris darwini</name>
    <dbReference type="NCBI Taxonomy" id="1538125"/>
    <lineage>
        <taxon>Eukaryota</taxon>
        <taxon>Metazoa</taxon>
        <taxon>Ecdysozoa</taxon>
        <taxon>Arthropoda</taxon>
        <taxon>Chelicerata</taxon>
        <taxon>Arachnida</taxon>
        <taxon>Araneae</taxon>
        <taxon>Araneomorphae</taxon>
        <taxon>Entelegynae</taxon>
        <taxon>Araneoidea</taxon>
        <taxon>Araneidae</taxon>
        <taxon>Caerostris</taxon>
    </lineage>
</organism>
<dbReference type="EMBL" id="BPLQ01000045">
    <property type="protein sequence ID" value="GIX67002.1"/>
    <property type="molecule type" value="Genomic_DNA"/>
</dbReference>
<name>A0AAV4M570_9ARAC</name>
<gene>
    <name evidence="1" type="ORF">CDAR_12051</name>
</gene>
<protein>
    <submittedName>
        <fullName evidence="1">Uncharacterized protein</fullName>
    </submittedName>
</protein>
<evidence type="ECO:0000313" key="1">
    <source>
        <dbReference type="EMBL" id="GIX67002.1"/>
    </source>
</evidence>
<sequence>MPTGAFQRDQRHESLILPEFSPLFVCCIPPSIHPLFLSLKHHSCHHFLQSSISYDDQGKMIIIIPTTVIKNRVLLTTTLSPDHPSTFLSKADATRLWLDGVFFFFCDREMGW</sequence>
<evidence type="ECO:0000313" key="2">
    <source>
        <dbReference type="Proteomes" id="UP001054837"/>
    </source>
</evidence>
<dbReference type="AlphaFoldDB" id="A0AAV4M570"/>
<reference evidence="1 2" key="1">
    <citation type="submission" date="2021-06" db="EMBL/GenBank/DDBJ databases">
        <title>Caerostris darwini draft genome.</title>
        <authorList>
            <person name="Kono N."/>
            <person name="Arakawa K."/>
        </authorList>
    </citation>
    <scope>NUCLEOTIDE SEQUENCE [LARGE SCALE GENOMIC DNA]</scope>
</reference>
<comment type="caution">
    <text evidence="1">The sequence shown here is derived from an EMBL/GenBank/DDBJ whole genome shotgun (WGS) entry which is preliminary data.</text>
</comment>
<keyword evidence="2" id="KW-1185">Reference proteome</keyword>
<dbReference type="Proteomes" id="UP001054837">
    <property type="component" value="Unassembled WGS sequence"/>
</dbReference>
<proteinExistence type="predicted"/>
<accession>A0AAV4M570</accession>